<dbReference type="AlphaFoldDB" id="A0A848KZF2"/>
<gene>
    <name evidence="1" type="ORF">HH308_06325</name>
</gene>
<dbReference type="Proteomes" id="UP000550729">
    <property type="component" value="Unassembled WGS sequence"/>
</dbReference>
<comment type="caution">
    <text evidence="1">The sequence shown here is derived from an EMBL/GenBank/DDBJ whole genome shotgun (WGS) entry which is preliminary data.</text>
</comment>
<sequence>MTAPARQGARPCWLVNRTFSGPLTRQSTQLGTYTTLPDAMDAWRKLVDVHAQPIEYREHIDPHDPDGMVAWADWGDYERSGFDVMYQPFW</sequence>
<reference evidence="1 2" key="1">
    <citation type="submission" date="2020-04" db="EMBL/GenBank/DDBJ databases">
        <title>Gordonia sp. nov. TBRC 11910.</title>
        <authorList>
            <person name="Suriyachadkun C."/>
        </authorList>
    </citation>
    <scope>NUCLEOTIDE SEQUENCE [LARGE SCALE GENOMIC DNA]</scope>
    <source>
        <strain evidence="1 2">TBRC 11910</strain>
    </source>
</reference>
<keyword evidence="2" id="KW-1185">Reference proteome</keyword>
<dbReference type="EMBL" id="JABBNB010000005">
    <property type="protein sequence ID" value="NMO00828.1"/>
    <property type="molecule type" value="Genomic_DNA"/>
</dbReference>
<organism evidence="1 2">
    <name type="scientific">Gordonia asplenii</name>
    <dbReference type="NCBI Taxonomy" id="2725283"/>
    <lineage>
        <taxon>Bacteria</taxon>
        <taxon>Bacillati</taxon>
        <taxon>Actinomycetota</taxon>
        <taxon>Actinomycetes</taxon>
        <taxon>Mycobacteriales</taxon>
        <taxon>Gordoniaceae</taxon>
        <taxon>Gordonia</taxon>
    </lineage>
</organism>
<protein>
    <submittedName>
        <fullName evidence="1">Uncharacterized protein</fullName>
    </submittedName>
</protein>
<proteinExistence type="predicted"/>
<evidence type="ECO:0000313" key="2">
    <source>
        <dbReference type="Proteomes" id="UP000550729"/>
    </source>
</evidence>
<accession>A0A848KZF2</accession>
<evidence type="ECO:0000313" key="1">
    <source>
        <dbReference type="EMBL" id="NMO00828.1"/>
    </source>
</evidence>
<dbReference type="RefSeq" id="WP_170193334.1">
    <property type="nucleotide sequence ID" value="NZ_JABBNB010000005.1"/>
</dbReference>
<name>A0A848KZF2_9ACTN</name>